<organism evidence="1 2">
    <name type="scientific">Neisseria animalis</name>
    <dbReference type="NCBI Taxonomy" id="492"/>
    <lineage>
        <taxon>Bacteria</taxon>
        <taxon>Pseudomonadati</taxon>
        <taxon>Pseudomonadota</taxon>
        <taxon>Betaproteobacteria</taxon>
        <taxon>Neisseriales</taxon>
        <taxon>Neisseriaceae</taxon>
        <taxon>Neisseria</taxon>
    </lineage>
</organism>
<name>A0A5P3MQD9_NEIAN</name>
<dbReference type="KEGG" id="naq:D0T90_03320"/>
<protein>
    <submittedName>
        <fullName evidence="1">Uncharacterized protein</fullName>
    </submittedName>
</protein>
<sequence length="64" mass="7170">MIWCFADGLLLWGGYSETVWAQISADGEERIEQFGYGFMLLRIGNCCRANSRRDGVVFVCSDGV</sequence>
<dbReference type="EMBL" id="CP031699">
    <property type="protein sequence ID" value="QEY23650.1"/>
    <property type="molecule type" value="Genomic_DNA"/>
</dbReference>
<keyword evidence="2" id="KW-1185">Reference proteome</keyword>
<reference evidence="1 2" key="1">
    <citation type="submission" date="2018-08" db="EMBL/GenBank/DDBJ databases">
        <title>Neisseria animalis ATCC 49930 complete genome.</title>
        <authorList>
            <person name="Veseli I.A."/>
            <person name="Mascarenhas dos Santos A.C."/>
            <person name="Buttler R."/>
            <person name="Pombert J.-F."/>
        </authorList>
    </citation>
    <scope>NUCLEOTIDE SEQUENCE [LARGE SCALE GENOMIC DNA]</scope>
    <source>
        <strain evidence="1 2">ATCC 49930</strain>
    </source>
</reference>
<proteinExistence type="predicted"/>
<dbReference type="AlphaFoldDB" id="A0A5P3MQD9"/>
<gene>
    <name evidence="1" type="ORF">D0T90_03320</name>
</gene>
<accession>A0A5P3MQD9</accession>
<evidence type="ECO:0000313" key="1">
    <source>
        <dbReference type="EMBL" id="QEY23650.1"/>
    </source>
</evidence>
<evidence type="ECO:0000313" key="2">
    <source>
        <dbReference type="Proteomes" id="UP000325536"/>
    </source>
</evidence>
<dbReference type="Proteomes" id="UP000325536">
    <property type="component" value="Chromosome"/>
</dbReference>